<dbReference type="Proteomes" id="UP000190626">
    <property type="component" value="Unassembled WGS sequence"/>
</dbReference>
<dbReference type="EMBL" id="MBTG01000004">
    <property type="protein sequence ID" value="OPH60350.1"/>
    <property type="molecule type" value="Genomic_DNA"/>
</dbReference>
<dbReference type="InterPro" id="IPR016092">
    <property type="entry name" value="ATAP"/>
</dbReference>
<reference evidence="3" key="1">
    <citation type="submission" date="2016-07" db="EMBL/GenBank/DDBJ databases">
        <authorList>
            <person name="Florea S."/>
            <person name="Webb J.S."/>
            <person name="Jaromczyk J."/>
            <person name="Schardl C.L."/>
        </authorList>
    </citation>
    <scope>NUCLEOTIDE SEQUENCE [LARGE SCALE GENOMIC DNA]</scope>
    <source>
        <strain evidence="3">CY1</strain>
    </source>
</reference>
<feature type="domain" description="Core" evidence="1">
    <location>
        <begin position="2"/>
        <end position="102"/>
    </location>
</feature>
<dbReference type="PANTHER" id="PTHR43011">
    <property type="entry name" value="IRON-SULFUR CLUSTER ASSEMBLY 2 HOMOLOG, MITOCHONDRIAL"/>
    <property type="match status" value="1"/>
</dbReference>
<dbReference type="SUPFAM" id="SSF89360">
    <property type="entry name" value="HesB-like domain"/>
    <property type="match status" value="1"/>
</dbReference>
<dbReference type="NCBIfam" id="TIGR00049">
    <property type="entry name" value="iron-sulfur cluster assembly accessory protein"/>
    <property type="match status" value="1"/>
</dbReference>
<proteinExistence type="predicted"/>
<dbReference type="PROSITE" id="PS01152">
    <property type="entry name" value="HESB"/>
    <property type="match status" value="1"/>
</dbReference>
<name>A0A1V4HQ63_9BACL</name>
<dbReference type="InterPro" id="IPR035903">
    <property type="entry name" value="HesB-like_dom_sf"/>
</dbReference>
<keyword evidence="3" id="KW-1185">Reference proteome</keyword>
<organism evidence="2 3">
    <name type="scientific">Paenibacillus ferrarius</name>
    <dbReference type="NCBI Taxonomy" id="1469647"/>
    <lineage>
        <taxon>Bacteria</taxon>
        <taxon>Bacillati</taxon>
        <taxon>Bacillota</taxon>
        <taxon>Bacilli</taxon>
        <taxon>Bacillales</taxon>
        <taxon>Paenibacillaceae</taxon>
        <taxon>Paenibacillus</taxon>
    </lineage>
</organism>
<dbReference type="InterPro" id="IPR017870">
    <property type="entry name" value="FeS_cluster_insertion_CS"/>
</dbReference>
<dbReference type="RefSeq" id="WP_079409808.1">
    <property type="nucleotide sequence ID" value="NZ_MBTG01000004.1"/>
</dbReference>
<dbReference type="AlphaFoldDB" id="A0A1V4HQ63"/>
<protein>
    <recommendedName>
        <fullName evidence="1">Core domain-containing protein</fullName>
    </recommendedName>
</protein>
<evidence type="ECO:0000313" key="2">
    <source>
        <dbReference type="EMBL" id="OPH60350.1"/>
    </source>
</evidence>
<comment type="caution">
    <text evidence="2">The sequence shown here is derived from an EMBL/GenBank/DDBJ whole genome shotgun (WGS) entry which is preliminary data.</text>
</comment>
<gene>
    <name evidence="2" type="ORF">BC351_17790</name>
</gene>
<dbReference type="GO" id="GO:0005506">
    <property type="term" value="F:iron ion binding"/>
    <property type="evidence" value="ECO:0007669"/>
    <property type="project" value="TreeGrafter"/>
</dbReference>
<sequence>MINISESATDKIKELLASEESSNLFLRLGVKAGGCSGFSYGMGFDDEQKDDDKVFDIHGLKVVVDDDSSKYLYGVEIDYTDAGMGGGFSINNPNAVASCGCGSSFKVKDEEGLVEKCDDKVEA</sequence>
<dbReference type="InterPro" id="IPR000361">
    <property type="entry name" value="ATAP_core_dom"/>
</dbReference>
<dbReference type="Gene3D" id="2.60.300.12">
    <property type="entry name" value="HesB-like domain"/>
    <property type="match status" value="1"/>
</dbReference>
<dbReference type="Pfam" id="PF01521">
    <property type="entry name" value="Fe-S_biosyn"/>
    <property type="match status" value="1"/>
</dbReference>
<dbReference type="STRING" id="1469647.BC351_17790"/>
<dbReference type="NCBIfam" id="NF010147">
    <property type="entry name" value="PRK13623.1"/>
    <property type="match status" value="1"/>
</dbReference>
<dbReference type="OrthoDB" id="9801228at2"/>
<dbReference type="GO" id="GO:0016226">
    <property type="term" value="P:iron-sulfur cluster assembly"/>
    <property type="evidence" value="ECO:0007669"/>
    <property type="project" value="InterPro"/>
</dbReference>
<dbReference type="GO" id="GO:0051539">
    <property type="term" value="F:4 iron, 4 sulfur cluster binding"/>
    <property type="evidence" value="ECO:0007669"/>
    <property type="project" value="TreeGrafter"/>
</dbReference>
<dbReference type="GO" id="GO:0051537">
    <property type="term" value="F:2 iron, 2 sulfur cluster binding"/>
    <property type="evidence" value="ECO:0007669"/>
    <property type="project" value="UniProtKB-ARBA"/>
</dbReference>
<evidence type="ECO:0000313" key="3">
    <source>
        <dbReference type="Proteomes" id="UP000190626"/>
    </source>
</evidence>
<evidence type="ECO:0000259" key="1">
    <source>
        <dbReference type="Pfam" id="PF01521"/>
    </source>
</evidence>
<accession>A0A1V4HQ63</accession>
<dbReference type="PANTHER" id="PTHR43011:SF1">
    <property type="entry name" value="IRON-SULFUR CLUSTER ASSEMBLY 2 HOMOLOG, MITOCHONDRIAL"/>
    <property type="match status" value="1"/>
</dbReference>